<evidence type="ECO:0000313" key="2">
    <source>
        <dbReference type="Proteomes" id="UP000199533"/>
    </source>
</evidence>
<dbReference type="Gene3D" id="3.40.630.30">
    <property type="match status" value="1"/>
</dbReference>
<dbReference type="STRING" id="52441.SAMN05216302_100511"/>
<dbReference type="InterPro" id="IPR022484">
    <property type="entry name" value="PEP-CTERM/exosrtase_acylTfrase"/>
</dbReference>
<keyword evidence="2" id="KW-1185">Reference proteome</keyword>
<dbReference type="InterPro" id="IPR016181">
    <property type="entry name" value="Acyl_CoA_acyltransferase"/>
</dbReference>
<dbReference type="RefSeq" id="WP_090697484.1">
    <property type="nucleotide sequence ID" value="NZ_FOSP01000005.1"/>
</dbReference>
<evidence type="ECO:0000313" key="1">
    <source>
        <dbReference type="EMBL" id="SFK37134.1"/>
    </source>
</evidence>
<dbReference type="Pfam" id="PF13444">
    <property type="entry name" value="Acetyltransf_5"/>
    <property type="match status" value="1"/>
</dbReference>
<dbReference type="Proteomes" id="UP000199533">
    <property type="component" value="Unassembled WGS sequence"/>
</dbReference>
<dbReference type="SUPFAM" id="SSF55729">
    <property type="entry name" value="Acyl-CoA N-acyltransferases (Nat)"/>
    <property type="match status" value="1"/>
</dbReference>
<sequence>MNPLYDAYKNFFEIVMADTPELKNEVYSIRYQVLCTEERIPGFDQSLYPDKLEKDTYDSHSTHALLKHRSTGKFIGTVRLVLPDPENSDKPFPVEAYTQLDAEFFSKNNISRQNTVEISRFLVIKEFQRRKGDCYFQQAKQNEANTHDSNLDGTAIKKERRTSINITLILMAAVVQMSAQHDVKNWLSFMNPSLNRLLCFSGLGFIPIGPLVECHGLRQPYFVKNIDVLDRIYSDNHDVWEILTDQGRYIPSHINSYEKKPLSRASASKNK</sequence>
<dbReference type="EMBL" id="FOSP01000005">
    <property type="protein sequence ID" value="SFK37134.1"/>
    <property type="molecule type" value="Genomic_DNA"/>
</dbReference>
<name>A0A1I3YZ21_9PROT</name>
<proteinExistence type="predicted"/>
<protein>
    <submittedName>
        <fullName evidence="1">N-acyl amino acid synthase, PEP-CTERM/exosortase system-associated</fullName>
    </submittedName>
</protein>
<dbReference type="NCBIfam" id="TIGR03694">
    <property type="entry name" value="exosort_acyl"/>
    <property type="match status" value="1"/>
</dbReference>
<organism evidence="1 2">
    <name type="scientific">Nitrosomonas aestuarii</name>
    <dbReference type="NCBI Taxonomy" id="52441"/>
    <lineage>
        <taxon>Bacteria</taxon>
        <taxon>Pseudomonadati</taxon>
        <taxon>Pseudomonadota</taxon>
        <taxon>Betaproteobacteria</taxon>
        <taxon>Nitrosomonadales</taxon>
        <taxon>Nitrosomonadaceae</taxon>
        <taxon>Nitrosomonas</taxon>
    </lineage>
</organism>
<gene>
    <name evidence="1" type="ORF">SAMN05216302_100511</name>
</gene>
<dbReference type="AlphaFoldDB" id="A0A1I3YZ21"/>
<reference evidence="2" key="1">
    <citation type="submission" date="2016-10" db="EMBL/GenBank/DDBJ databases">
        <authorList>
            <person name="Varghese N."/>
            <person name="Submissions S."/>
        </authorList>
    </citation>
    <scope>NUCLEOTIDE SEQUENCE [LARGE SCALE GENOMIC DNA]</scope>
    <source>
        <strain evidence="2">Nm69</strain>
    </source>
</reference>
<dbReference type="OrthoDB" id="582214at2"/>
<accession>A0A1I3YZ21</accession>